<proteinExistence type="predicted"/>
<protein>
    <submittedName>
        <fullName evidence="1">Uncharacterized protein</fullName>
    </submittedName>
</protein>
<comment type="caution">
    <text evidence="1">The sequence shown here is derived from an EMBL/GenBank/DDBJ whole genome shotgun (WGS) entry which is preliminary data.</text>
</comment>
<gene>
    <name evidence="1" type="ORF">FVB9532_02128</name>
</gene>
<accession>A0AC61Y8J9</accession>
<keyword evidence="2" id="KW-1185">Reference proteome</keyword>
<sequence>MINTWNGEKVELKISSDEFCYCPVCGEKAINEQWRPYDENGHPSYEKSWENYRDKWLNGKADVGFGKKMSMEEKLVQLKNLEL</sequence>
<organism evidence="1 2">
    <name type="scientific">Mesonia oceanica</name>
    <dbReference type="NCBI Taxonomy" id="2687242"/>
    <lineage>
        <taxon>Bacteria</taxon>
        <taxon>Pseudomonadati</taxon>
        <taxon>Bacteroidota</taxon>
        <taxon>Flavobacteriia</taxon>
        <taxon>Flavobacteriales</taxon>
        <taxon>Flavobacteriaceae</taxon>
        <taxon>Mesonia</taxon>
    </lineage>
</organism>
<reference evidence="1" key="1">
    <citation type="submission" date="2019-09" db="EMBL/GenBank/DDBJ databases">
        <authorList>
            <person name="Rodrigo-Torres L."/>
            <person name="Arahal R. D."/>
            <person name="Lucena T."/>
        </authorList>
    </citation>
    <scope>NUCLEOTIDE SEQUENCE</scope>
    <source>
        <strain evidence="1">ISS653</strain>
    </source>
</reference>
<evidence type="ECO:0000313" key="1">
    <source>
        <dbReference type="EMBL" id="VVV00852.1"/>
    </source>
</evidence>
<name>A0AC61Y8J9_9FLAO</name>
<evidence type="ECO:0000313" key="2">
    <source>
        <dbReference type="Proteomes" id="UP000356253"/>
    </source>
</evidence>
<dbReference type="EMBL" id="CABVMM010000008">
    <property type="protein sequence ID" value="VVV00852.1"/>
    <property type="molecule type" value="Genomic_DNA"/>
</dbReference>
<dbReference type="Proteomes" id="UP000356253">
    <property type="component" value="Unassembled WGS sequence"/>
</dbReference>